<dbReference type="CDD" id="cd16015">
    <property type="entry name" value="LTA_synthase"/>
    <property type="match status" value="1"/>
</dbReference>
<evidence type="ECO:0000256" key="5">
    <source>
        <dbReference type="ARBA" id="ARBA00023136"/>
    </source>
</evidence>
<dbReference type="PANTHER" id="PTHR47371:SF3">
    <property type="entry name" value="PHOSPHOGLYCEROL TRANSFERASE I"/>
    <property type="match status" value="1"/>
</dbReference>
<feature type="transmembrane region" description="Helical" evidence="6">
    <location>
        <begin position="64"/>
        <end position="84"/>
    </location>
</feature>
<evidence type="ECO:0000256" key="4">
    <source>
        <dbReference type="ARBA" id="ARBA00022989"/>
    </source>
</evidence>
<evidence type="ECO:0000256" key="6">
    <source>
        <dbReference type="SAM" id="Phobius"/>
    </source>
</evidence>
<dbReference type="Proteomes" id="UP000003226">
    <property type="component" value="Unassembled WGS sequence"/>
</dbReference>
<dbReference type="AlphaFoldDB" id="I4W1H5"/>
<dbReference type="eggNOG" id="COG1368">
    <property type="taxonomic scope" value="Bacteria"/>
</dbReference>
<evidence type="ECO:0000259" key="7">
    <source>
        <dbReference type="Pfam" id="PF00884"/>
    </source>
</evidence>
<feature type="transmembrane region" description="Helical" evidence="6">
    <location>
        <begin position="143"/>
        <end position="164"/>
    </location>
</feature>
<comment type="caution">
    <text evidence="8">The sequence shown here is derived from an EMBL/GenBank/DDBJ whole genome shotgun (WGS) entry which is preliminary data.</text>
</comment>
<dbReference type="InterPro" id="IPR050448">
    <property type="entry name" value="OpgB/LTA_synthase_biosynth"/>
</dbReference>
<feature type="transmembrane region" description="Helical" evidence="6">
    <location>
        <begin position="176"/>
        <end position="194"/>
    </location>
</feature>
<reference evidence="8 9" key="1">
    <citation type="journal article" date="2012" name="J. Bacteriol.">
        <title>Genome sequences for six rhodanobacter strains, isolated from soils and the terrestrial subsurface, with variable denitrification capabilities.</title>
        <authorList>
            <person name="Kostka J.E."/>
            <person name="Green S.J."/>
            <person name="Rishishwar L."/>
            <person name="Prakash O."/>
            <person name="Katz L.S."/>
            <person name="Marino-Ramirez L."/>
            <person name="Jordan I.K."/>
            <person name="Munk C."/>
            <person name="Ivanova N."/>
            <person name="Mikhailova N."/>
            <person name="Watson D.B."/>
            <person name="Brown S.D."/>
            <person name="Palumbo A.V."/>
            <person name="Brooks S.C."/>
        </authorList>
    </citation>
    <scope>NUCLEOTIDE SEQUENCE [LARGE SCALE GENOMIC DNA]</scope>
    <source>
        <strain evidence="8 9">B39</strain>
    </source>
</reference>
<sequence length="625" mass="69762">MHDASCRAGLARHGIMISLKRRIADRFHTSRLARSSVVVLLVMLLCLATWATDRRSLHLQLLTYAGSLGFIANSVPVVLLFFMVLVVSRRVIFTSLIVSALMGAVYRINAIKLETLQQPIAFSDVYFLRQVNASVIHLLSHYLSARIFLFAVVSLVILGGMYFWERPLLNLKRLSRIVSALLLALVAFGLYRGVSPARKLYDRNVLRIAPWAPAASELHAGLLGTLVYQAIESSTALREPVDNAAITRLARLEVPDAGAPSPVASQKPDIIVIQSESYFDPSTLAGIDDTSRLLPVLARARLAGSVGQMRVPTFGGGTLRTEFETLTSVPLAAFPKIEFPYLQIHDKTMPSLVRVLKTQGYLAYAVHPNDANFWNRERTFQSMGFDAFYSRKDFPADAPEDGWAIADSSFTEKMEQLLDRESRPVFIMGISMEGHGPYLENPVLDKAMRDSIPVPSTWPENAAKEYRNYAYHIHHADHELGRLWDYLERRKRPYILVFYGDHLPGFSKVYTAAGGFDDHQPASTQMVPWVMVSNLGLKMPGQPIYSWMTGGTILCSFAGQGNDYYAMIQKAQRHQAERRMASLDRETLEGIESLSRLYLRGEAMPGNVKESARQSFCAATGVTNP</sequence>
<dbReference type="GO" id="GO:0005886">
    <property type="term" value="C:plasma membrane"/>
    <property type="evidence" value="ECO:0007669"/>
    <property type="project" value="UniProtKB-SubCell"/>
</dbReference>
<evidence type="ECO:0000256" key="3">
    <source>
        <dbReference type="ARBA" id="ARBA00022692"/>
    </source>
</evidence>
<dbReference type="EMBL" id="AJXT01000021">
    <property type="protein sequence ID" value="EIL93316.1"/>
    <property type="molecule type" value="Genomic_DNA"/>
</dbReference>
<dbReference type="InterPro" id="IPR000917">
    <property type="entry name" value="Sulfatase_N"/>
</dbReference>
<evidence type="ECO:0000313" key="8">
    <source>
        <dbReference type="EMBL" id="EIL93316.1"/>
    </source>
</evidence>
<evidence type="ECO:0000256" key="1">
    <source>
        <dbReference type="ARBA" id="ARBA00004651"/>
    </source>
</evidence>
<keyword evidence="3 6" id="KW-0812">Transmembrane</keyword>
<protein>
    <submittedName>
        <fullName evidence="8">Sulfatase</fullName>
    </submittedName>
</protein>
<dbReference type="InterPro" id="IPR017850">
    <property type="entry name" value="Alkaline_phosphatase_core_sf"/>
</dbReference>
<proteinExistence type="predicted"/>
<dbReference type="PATRIC" id="fig|1163407.3.peg.1844"/>
<feature type="domain" description="Sulfatase N-terminal" evidence="7">
    <location>
        <begin position="268"/>
        <end position="534"/>
    </location>
</feature>
<keyword evidence="4 6" id="KW-1133">Transmembrane helix</keyword>
<dbReference type="Pfam" id="PF00884">
    <property type="entry name" value="Sulfatase"/>
    <property type="match status" value="1"/>
</dbReference>
<dbReference type="SUPFAM" id="SSF53649">
    <property type="entry name" value="Alkaline phosphatase-like"/>
    <property type="match status" value="1"/>
</dbReference>
<evidence type="ECO:0000313" key="9">
    <source>
        <dbReference type="Proteomes" id="UP000003226"/>
    </source>
</evidence>
<evidence type="ECO:0000256" key="2">
    <source>
        <dbReference type="ARBA" id="ARBA00022475"/>
    </source>
</evidence>
<dbReference type="Gene3D" id="3.40.720.10">
    <property type="entry name" value="Alkaline Phosphatase, subunit A"/>
    <property type="match status" value="1"/>
</dbReference>
<keyword evidence="2" id="KW-1003">Cell membrane</keyword>
<name>I4W1H5_9GAMM</name>
<accession>I4W1H5</accession>
<comment type="subcellular location">
    <subcellularLocation>
        <location evidence="1">Cell membrane</location>
        <topology evidence="1">Multi-pass membrane protein</topology>
    </subcellularLocation>
</comment>
<feature type="transmembrane region" description="Helical" evidence="6">
    <location>
        <begin position="91"/>
        <end position="108"/>
    </location>
</feature>
<dbReference type="STRING" id="1163407.UU7_09165"/>
<keyword evidence="5 6" id="KW-0472">Membrane</keyword>
<keyword evidence="9" id="KW-1185">Reference proteome</keyword>
<gene>
    <name evidence="8" type="ORF">UU7_09165</name>
</gene>
<organism evidence="8 9">
    <name type="scientific">Rhodanobacter spathiphylli B39</name>
    <dbReference type="NCBI Taxonomy" id="1163407"/>
    <lineage>
        <taxon>Bacteria</taxon>
        <taxon>Pseudomonadati</taxon>
        <taxon>Pseudomonadota</taxon>
        <taxon>Gammaproteobacteria</taxon>
        <taxon>Lysobacterales</taxon>
        <taxon>Rhodanobacteraceae</taxon>
        <taxon>Rhodanobacter</taxon>
    </lineage>
</organism>
<feature type="transmembrane region" description="Helical" evidence="6">
    <location>
        <begin position="32"/>
        <end position="52"/>
    </location>
</feature>
<dbReference type="PANTHER" id="PTHR47371">
    <property type="entry name" value="LIPOTEICHOIC ACID SYNTHASE"/>
    <property type="match status" value="1"/>
</dbReference>